<dbReference type="InterPro" id="IPR028098">
    <property type="entry name" value="Glyco_trans_4-like_N"/>
</dbReference>
<gene>
    <name evidence="3" type="ORF">DET54_11055</name>
</gene>
<evidence type="ECO:0000313" key="4">
    <source>
        <dbReference type="Proteomes" id="UP000248827"/>
    </source>
</evidence>
<dbReference type="PANTHER" id="PTHR45947:SF3">
    <property type="entry name" value="SULFOQUINOVOSYL TRANSFERASE SQD2"/>
    <property type="match status" value="1"/>
</dbReference>
<feature type="domain" description="Glycosyltransferase subfamily 4-like N-terminal" evidence="2">
    <location>
        <begin position="14"/>
        <end position="172"/>
    </location>
</feature>
<dbReference type="InterPro" id="IPR001296">
    <property type="entry name" value="Glyco_trans_1"/>
</dbReference>
<organism evidence="3 4">
    <name type="scientific">Paenibacillus pabuli</name>
    <dbReference type="NCBI Taxonomy" id="1472"/>
    <lineage>
        <taxon>Bacteria</taxon>
        <taxon>Bacillati</taxon>
        <taxon>Bacillota</taxon>
        <taxon>Bacilli</taxon>
        <taxon>Bacillales</taxon>
        <taxon>Paenibacillaceae</taxon>
        <taxon>Paenibacillus</taxon>
    </lineage>
</organism>
<sequence>MRRLRILHIGEYVVGGMATYLNEVVGYQREFFDVYLLMSDYNSASDFDLEPDHILRYKYTRHPKYFFAAMRQIHQAIKSIQPDIIHIHSSFAGILARGLFFIFPQKASVFYCSHGWAFLMDTKPLYRKGYFLIEKLMEYKTDVIVNISKYELEQSLHLGLSASKSKLVYNGIREREASDFIPLSKSSEETDIIQLLFVGRYDRQKGLDIVLDMFKKHPELQQHIRLYVIGDTVLEDKVWEFPENIIRLGWVNNAEIDRYYQQCDAVIMPSRWEGFGLVAIEAMKNRKPVIGSSRGALPELIQHGESGYIFDIEHSHELLNILKNLDKAELVAMGEAGYAIYKDKFNASRMNEEIVGLYYEAFTGASVQEIPVTSRLEFSKRAGDAHD</sequence>
<comment type="caution">
    <text evidence="3">The sequence shown here is derived from an EMBL/GenBank/DDBJ whole genome shotgun (WGS) entry which is preliminary data.</text>
</comment>
<dbReference type="EMBL" id="QLLI01000010">
    <property type="protein sequence ID" value="RAI92348.1"/>
    <property type="molecule type" value="Genomic_DNA"/>
</dbReference>
<dbReference type="Pfam" id="PF13439">
    <property type="entry name" value="Glyco_transf_4"/>
    <property type="match status" value="1"/>
</dbReference>
<dbReference type="Gene3D" id="3.40.50.2000">
    <property type="entry name" value="Glycogen Phosphorylase B"/>
    <property type="match status" value="2"/>
</dbReference>
<dbReference type="SUPFAM" id="SSF53756">
    <property type="entry name" value="UDP-Glycosyltransferase/glycogen phosphorylase"/>
    <property type="match status" value="1"/>
</dbReference>
<accession>A0ABX9BGZ6</accession>
<feature type="domain" description="Glycosyl transferase family 1" evidence="1">
    <location>
        <begin position="189"/>
        <end position="320"/>
    </location>
</feature>
<dbReference type="PANTHER" id="PTHR45947">
    <property type="entry name" value="SULFOQUINOVOSYL TRANSFERASE SQD2"/>
    <property type="match status" value="1"/>
</dbReference>
<keyword evidence="4" id="KW-1185">Reference proteome</keyword>
<name>A0ABX9BGZ6_9BACL</name>
<dbReference type="InterPro" id="IPR050194">
    <property type="entry name" value="Glycosyltransferase_grp1"/>
</dbReference>
<evidence type="ECO:0000259" key="1">
    <source>
        <dbReference type="Pfam" id="PF00534"/>
    </source>
</evidence>
<evidence type="ECO:0000313" key="3">
    <source>
        <dbReference type="EMBL" id="RAI92348.1"/>
    </source>
</evidence>
<dbReference type="Proteomes" id="UP000248827">
    <property type="component" value="Unassembled WGS sequence"/>
</dbReference>
<protein>
    <submittedName>
        <fullName evidence="3">Glycosyltransferase involved in cell wall biosynthesis</fullName>
    </submittedName>
</protein>
<reference evidence="3 4" key="1">
    <citation type="submission" date="2018-06" db="EMBL/GenBank/DDBJ databases">
        <title>Freshwater and sediment microbial communities from various areas in North America, analyzing microbe dynamics in response to fracking.</title>
        <authorList>
            <person name="Lamendella R."/>
        </authorList>
    </citation>
    <scope>NUCLEOTIDE SEQUENCE [LARGE SCALE GENOMIC DNA]</scope>
    <source>
        <strain evidence="3 4">NG-13</strain>
    </source>
</reference>
<proteinExistence type="predicted"/>
<dbReference type="Pfam" id="PF00534">
    <property type="entry name" value="Glycos_transf_1"/>
    <property type="match status" value="1"/>
</dbReference>
<evidence type="ECO:0000259" key="2">
    <source>
        <dbReference type="Pfam" id="PF13439"/>
    </source>
</evidence>